<dbReference type="KEGG" id="rsa:RSal33209_0034"/>
<dbReference type="Gene3D" id="2.80.10.50">
    <property type="match status" value="1"/>
</dbReference>
<accession>A9WL77</accession>
<dbReference type="Proteomes" id="UP000002007">
    <property type="component" value="Chromosome"/>
</dbReference>
<name>A9WL77_RENSM</name>
<dbReference type="InterPro" id="IPR035992">
    <property type="entry name" value="Ricin_B-like_lectins"/>
</dbReference>
<proteinExistence type="predicted"/>
<dbReference type="HOGENOM" id="CLU_3332047_0_0_11"/>
<keyword evidence="2" id="KW-0119">Carbohydrate metabolism</keyword>
<dbReference type="Pfam" id="PF14200">
    <property type="entry name" value="RicinB_lectin_2"/>
    <property type="match status" value="1"/>
</dbReference>
<sequence>MSGSSNLCLDVMNGSTVAGSAVKVWTCTDGTNQQWARS</sequence>
<dbReference type="CDD" id="cd00161">
    <property type="entry name" value="beta-trefoil_Ricin-like"/>
    <property type="match status" value="1"/>
</dbReference>
<evidence type="ECO:0000259" key="1">
    <source>
        <dbReference type="Pfam" id="PF14200"/>
    </source>
</evidence>
<gene>
    <name evidence="2" type="ordered locus">RSal33209_0034</name>
</gene>
<keyword evidence="3" id="KW-1185">Reference proteome</keyword>
<dbReference type="GO" id="GO:0045493">
    <property type="term" value="P:xylan catabolic process"/>
    <property type="evidence" value="ECO:0007669"/>
    <property type="project" value="UniProtKB-KW"/>
</dbReference>
<dbReference type="SUPFAM" id="SSF50370">
    <property type="entry name" value="Ricin B-like lectins"/>
    <property type="match status" value="1"/>
</dbReference>
<dbReference type="GO" id="GO:0016798">
    <property type="term" value="F:hydrolase activity, acting on glycosyl bonds"/>
    <property type="evidence" value="ECO:0007669"/>
    <property type="project" value="UniProtKB-KW"/>
</dbReference>
<keyword evidence="2" id="KW-0858">Xylan degradation</keyword>
<dbReference type="PROSITE" id="PS50231">
    <property type="entry name" value="RICIN_B_LECTIN"/>
    <property type="match status" value="1"/>
</dbReference>
<evidence type="ECO:0000313" key="3">
    <source>
        <dbReference type="Proteomes" id="UP000002007"/>
    </source>
</evidence>
<keyword evidence="2" id="KW-0326">Glycosidase</keyword>
<dbReference type="AlphaFoldDB" id="A9WL77"/>
<organism evidence="2 3">
    <name type="scientific">Renibacterium salmoninarum (strain ATCC 33209 / DSM 20767 / JCM 11484 / NBRC 15589 / NCIMB 2235)</name>
    <dbReference type="NCBI Taxonomy" id="288705"/>
    <lineage>
        <taxon>Bacteria</taxon>
        <taxon>Bacillati</taxon>
        <taxon>Actinomycetota</taxon>
        <taxon>Actinomycetes</taxon>
        <taxon>Micrococcales</taxon>
        <taxon>Micrococcaceae</taxon>
        <taxon>Renibacterium</taxon>
    </lineage>
</organism>
<keyword evidence="2" id="KW-0624">Polysaccharide degradation</keyword>
<dbReference type="InterPro" id="IPR000772">
    <property type="entry name" value="Ricin_B_lectin"/>
</dbReference>
<feature type="domain" description="Ricin B lectin" evidence="1">
    <location>
        <begin position="3"/>
        <end position="36"/>
    </location>
</feature>
<evidence type="ECO:0000313" key="2">
    <source>
        <dbReference type="EMBL" id="ABY21791.1"/>
    </source>
</evidence>
<keyword evidence="2" id="KW-0378">Hydrolase</keyword>
<reference evidence="3" key="1">
    <citation type="journal article" date="2008" name="J. Bacteriol.">
        <title>Genome sequence of the fish pathogen Renibacterium salmoninarum suggests reductive evolution away from an environmental Arthrobacter ancestor.</title>
        <authorList>
            <person name="Wiens G.D."/>
            <person name="Rockey D.D."/>
            <person name="Wu Z."/>
            <person name="Chang J."/>
            <person name="Levy R."/>
            <person name="Crane S."/>
            <person name="Chen D.S."/>
            <person name="Capri G.R."/>
            <person name="Burnett J.R."/>
            <person name="Sudheesh P.S."/>
            <person name="Schipma M.J."/>
            <person name="Burd H."/>
            <person name="Bhattacharyya A."/>
            <person name="Rhodes L.D."/>
            <person name="Kaul R."/>
            <person name="Strom M.S."/>
        </authorList>
    </citation>
    <scope>NUCLEOTIDE SEQUENCE [LARGE SCALE GENOMIC DNA]</scope>
    <source>
        <strain evidence="3">ATCC 33209 / DSM 20767 / JCM 11484 / NBRC 15589 / NCIMB 2235</strain>
    </source>
</reference>
<dbReference type="EMBL" id="CP000910">
    <property type="protein sequence ID" value="ABY21791.1"/>
    <property type="molecule type" value="Genomic_DNA"/>
</dbReference>
<protein>
    <submittedName>
        <fullName evidence="2">Putative xylanase</fullName>
    </submittedName>
</protein>